<keyword evidence="6" id="KW-0676">Redox-active center</keyword>
<dbReference type="InterPro" id="IPR016156">
    <property type="entry name" value="FAD/NAD-linked_Rdtase_dimer_sf"/>
</dbReference>
<gene>
    <name evidence="9" type="ORF">EI981_26475</name>
</gene>
<reference evidence="10" key="1">
    <citation type="submission" date="2018-12" db="EMBL/GenBank/DDBJ databases">
        <title>Complete genome sequence of Paenibacillus sp. MBLB1234.</title>
        <authorList>
            <person name="Nam Y.-D."/>
            <person name="Kang J."/>
            <person name="Chung W.-H."/>
            <person name="Park Y.S."/>
        </authorList>
    </citation>
    <scope>NUCLEOTIDE SEQUENCE [LARGE SCALE GENOMIC DNA]</scope>
    <source>
        <strain evidence="10">MBLB1234</strain>
    </source>
</reference>
<evidence type="ECO:0000256" key="1">
    <source>
        <dbReference type="ARBA" id="ARBA00001974"/>
    </source>
</evidence>
<evidence type="ECO:0000259" key="7">
    <source>
        <dbReference type="Pfam" id="PF02852"/>
    </source>
</evidence>
<sequence length="443" mass="48046">MKVVVIGGVAAGMSAASKLKRIDQNTEVVVYEKGSFLSYGACGLPYYVSGVNDDYTKMIARPREKFEESGIETHLRHEVLKVIPGSKQIMVKDLERNRVFMQSYDKLMIATGTRPIVPNLPGKELDGVQVLKTLEDGIAMQQFVTQPGVQDVVIVGAGYIGIEVAEAMVELGKRVRVIELGERILKTFDQEITDVATEELLQRGVQLNLGEMVQAITGDGKVQGVQTDKGSYPADLVILSIGVRPNTDFLQGSGVALARNGAVIIDREMRTSVEDIYSAGDCAEVFSRVMEENTFIPLGTTANKCGRIAGSNMLGKHEKFIGTLGSAAIKVLELELGRTGMSEADAKRLGIDYATVFVTSGDHPRYYPDPTPIQFKLIYDKRTQVLLGAQGIGKKGVVLRIDIFAVAVHAGMTTRELGMVDLCYAPPFAGVWDAVHIACNAAK</sequence>
<evidence type="ECO:0000256" key="3">
    <source>
        <dbReference type="ARBA" id="ARBA00022630"/>
    </source>
</evidence>
<protein>
    <submittedName>
        <fullName evidence="9">CoA-disulfide reductase</fullName>
        <ecNumber evidence="9">1.8.1.14</ecNumber>
    </submittedName>
</protein>
<feature type="domain" description="Pyridine nucleotide-disulphide oxidoreductase dimerisation" evidence="7">
    <location>
        <begin position="328"/>
        <end position="431"/>
    </location>
</feature>
<dbReference type="KEGG" id="plut:EI981_26475"/>
<dbReference type="InterPro" id="IPR004099">
    <property type="entry name" value="Pyr_nucl-diS_OxRdtase_dimer"/>
</dbReference>
<dbReference type="SUPFAM" id="SSF55424">
    <property type="entry name" value="FAD/NAD-linked reductases, dimerisation (C-terminal) domain"/>
    <property type="match status" value="1"/>
</dbReference>
<proteinExistence type="inferred from homology"/>
<comment type="cofactor">
    <cofactor evidence="1">
        <name>FAD</name>
        <dbReference type="ChEBI" id="CHEBI:57692"/>
    </cofactor>
</comment>
<evidence type="ECO:0000313" key="9">
    <source>
        <dbReference type="EMBL" id="AZS17625.1"/>
    </source>
</evidence>
<dbReference type="NCBIfam" id="NF007123">
    <property type="entry name" value="PRK09564.1"/>
    <property type="match status" value="1"/>
</dbReference>
<dbReference type="InterPro" id="IPR050260">
    <property type="entry name" value="FAD-bd_OxRdtase"/>
</dbReference>
<dbReference type="EC" id="1.8.1.14" evidence="9"/>
<organism evidence="9 10">
    <name type="scientific">Paenibacillus lutimineralis</name>
    <dbReference type="NCBI Taxonomy" id="2707005"/>
    <lineage>
        <taxon>Bacteria</taxon>
        <taxon>Bacillati</taxon>
        <taxon>Bacillota</taxon>
        <taxon>Bacilli</taxon>
        <taxon>Bacillales</taxon>
        <taxon>Paenibacillaceae</taxon>
        <taxon>Paenibacillus</taxon>
    </lineage>
</organism>
<comment type="similarity">
    <text evidence="2">Belongs to the class-III pyridine nucleotide-disulfide oxidoreductase family.</text>
</comment>
<dbReference type="Pfam" id="PF02852">
    <property type="entry name" value="Pyr_redox_dim"/>
    <property type="match status" value="1"/>
</dbReference>
<dbReference type="PRINTS" id="PR00368">
    <property type="entry name" value="FADPNR"/>
</dbReference>
<dbReference type="OrthoDB" id="9802028at2"/>
<dbReference type="Proteomes" id="UP000270678">
    <property type="component" value="Chromosome"/>
</dbReference>
<evidence type="ECO:0000313" key="10">
    <source>
        <dbReference type="Proteomes" id="UP000270678"/>
    </source>
</evidence>
<dbReference type="Gene3D" id="3.50.50.60">
    <property type="entry name" value="FAD/NAD(P)-binding domain"/>
    <property type="match status" value="2"/>
</dbReference>
<evidence type="ECO:0000259" key="8">
    <source>
        <dbReference type="Pfam" id="PF07992"/>
    </source>
</evidence>
<dbReference type="PANTHER" id="PTHR43429:SF1">
    <property type="entry name" value="NAD(P)H SULFUR OXIDOREDUCTASE (COA-DEPENDENT)"/>
    <property type="match status" value="1"/>
</dbReference>
<dbReference type="GO" id="GO:0050451">
    <property type="term" value="F:CoA-disulfide reductase (NADPH) activity"/>
    <property type="evidence" value="ECO:0007669"/>
    <property type="project" value="UniProtKB-EC"/>
</dbReference>
<dbReference type="Pfam" id="PF07992">
    <property type="entry name" value="Pyr_redox_2"/>
    <property type="match status" value="1"/>
</dbReference>
<evidence type="ECO:0000256" key="2">
    <source>
        <dbReference type="ARBA" id="ARBA00009130"/>
    </source>
</evidence>
<dbReference type="InterPro" id="IPR023753">
    <property type="entry name" value="FAD/NAD-binding_dom"/>
</dbReference>
<name>A0A3S9V5B4_9BACL</name>
<dbReference type="AlphaFoldDB" id="A0A3S9V5B4"/>
<keyword evidence="10" id="KW-1185">Reference proteome</keyword>
<dbReference type="SUPFAM" id="SSF51905">
    <property type="entry name" value="FAD/NAD(P)-binding domain"/>
    <property type="match status" value="1"/>
</dbReference>
<dbReference type="PRINTS" id="PR00411">
    <property type="entry name" value="PNDRDTASEI"/>
</dbReference>
<keyword evidence="3" id="KW-0285">Flavoprotein</keyword>
<keyword evidence="4" id="KW-0274">FAD</keyword>
<dbReference type="PANTHER" id="PTHR43429">
    <property type="entry name" value="PYRIDINE NUCLEOTIDE-DISULFIDE OXIDOREDUCTASE DOMAIN-CONTAINING"/>
    <property type="match status" value="1"/>
</dbReference>
<feature type="domain" description="FAD/NAD(P)-binding" evidence="8">
    <location>
        <begin position="1"/>
        <end position="286"/>
    </location>
</feature>
<evidence type="ECO:0000256" key="5">
    <source>
        <dbReference type="ARBA" id="ARBA00023002"/>
    </source>
</evidence>
<keyword evidence="5 9" id="KW-0560">Oxidoreductase</keyword>
<accession>A0A3S9V5B4</accession>
<evidence type="ECO:0000256" key="4">
    <source>
        <dbReference type="ARBA" id="ARBA00022827"/>
    </source>
</evidence>
<dbReference type="EMBL" id="CP034346">
    <property type="protein sequence ID" value="AZS17625.1"/>
    <property type="molecule type" value="Genomic_DNA"/>
</dbReference>
<dbReference type="RefSeq" id="WP_127003339.1">
    <property type="nucleotide sequence ID" value="NZ_CP034346.1"/>
</dbReference>
<dbReference type="InterPro" id="IPR036188">
    <property type="entry name" value="FAD/NAD-bd_sf"/>
</dbReference>
<evidence type="ECO:0000256" key="6">
    <source>
        <dbReference type="ARBA" id="ARBA00023284"/>
    </source>
</evidence>